<evidence type="ECO:0000256" key="6">
    <source>
        <dbReference type="ARBA" id="ARBA00023306"/>
    </source>
</evidence>
<sequence length="151" mass="16754">MAIFILKDRLNMEKHAMPAEKAIPNIPAYPKEQTQKANVAMAAIPASVPHTTTKTKTKVKVDRSISIPQKMAILGVFALMIAAVLGLVIMRANVSATSQQLQDKQAEVQELQIEKENLTQEVHELSTYSRIMEIAGEQGLTMDEENIRNVE</sequence>
<dbReference type="Pfam" id="PF04977">
    <property type="entry name" value="DivIC"/>
    <property type="match status" value="1"/>
</dbReference>
<dbReference type="InterPro" id="IPR011922">
    <property type="entry name" value="Cell_div_FtsL"/>
</dbReference>
<keyword evidence="4 7" id="KW-1133">Transmembrane helix</keyword>
<organism evidence="10 11">
    <name type="scientific">Aerococcus agrisoli</name>
    <dbReference type="NCBI Taxonomy" id="2487350"/>
    <lineage>
        <taxon>Bacteria</taxon>
        <taxon>Bacillati</taxon>
        <taxon>Bacillota</taxon>
        <taxon>Bacilli</taxon>
        <taxon>Lactobacillales</taxon>
        <taxon>Aerococcaceae</taxon>
        <taxon>Aerococcus</taxon>
    </lineage>
</organism>
<gene>
    <name evidence="7 10" type="primary">ftsL</name>
    <name evidence="10" type="ORF">EF384_03795</name>
</gene>
<feature type="coiled-coil region" evidence="9">
    <location>
        <begin position="94"/>
        <end position="128"/>
    </location>
</feature>
<comment type="subcellular location">
    <subcellularLocation>
        <location evidence="7">Cell membrane</location>
        <topology evidence="7">Single-pass type II membrane protein</topology>
    </subcellularLocation>
    <text evidence="7">Localizes to the division septum where it forms a ring structure.</text>
</comment>
<evidence type="ECO:0000256" key="5">
    <source>
        <dbReference type="ARBA" id="ARBA00023136"/>
    </source>
</evidence>
<evidence type="ECO:0000256" key="1">
    <source>
        <dbReference type="ARBA" id="ARBA00022475"/>
    </source>
</evidence>
<name>A0A3N4GDH4_9LACT</name>
<evidence type="ECO:0000256" key="8">
    <source>
        <dbReference type="NCBIfam" id="TIGR02209"/>
    </source>
</evidence>
<dbReference type="AlphaFoldDB" id="A0A3N4GDH4"/>
<keyword evidence="11" id="KW-1185">Reference proteome</keyword>
<protein>
    <recommendedName>
        <fullName evidence="7 8">Cell division protein FtsL</fullName>
    </recommendedName>
</protein>
<dbReference type="GO" id="GO:0043093">
    <property type="term" value="P:FtsZ-dependent cytokinesis"/>
    <property type="evidence" value="ECO:0007669"/>
    <property type="project" value="UniProtKB-UniRule"/>
</dbReference>
<keyword evidence="3 7" id="KW-0812">Transmembrane</keyword>
<keyword evidence="6 7" id="KW-0131">Cell cycle</keyword>
<dbReference type="GO" id="GO:0032153">
    <property type="term" value="C:cell division site"/>
    <property type="evidence" value="ECO:0007669"/>
    <property type="project" value="UniProtKB-UniRule"/>
</dbReference>
<evidence type="ECO:0000256" key="3">
    <source>
        <dbReference type="ARBA" id="ARBA00022692"/>
    </source>
</evidence>
<accession>A0A3N4GDH4</accession>
<evidence type="ECO:0000256" key="9">
    <source>
        <dbReference type="SAM" id="Coils"/>
    </source>
</evidence>
<evidence type="ECO:0000256" key="4">
    <source>
        <dbReference type="ARBA" id="ARBA00022989"/>
    </source>
</evidence>
<dbReference type="OrthoDB" id="2134768at2"/>
<keyword evidence="5 7" id="KW-0472">Membrane</keyword>
<reference evidence="10 11" key="1">
    <citation type="submission" date="2018-11" db="EMBL/GenBank/DDBJ databases">
        <title>Aerococcus sp. SJQ22, whole genome shotgun sequence.</title>
        <authorList>
            <person name="Sun L."/>
            <person name="Gao X."/>
            <person name="Chen W."/>
            <person name="Huang K."/>
        </authorList>
    </citation>
    <scope>NUCLEOTIDE SEQUENCE [LARGE SCALE GENOMIC DNA]</scope>
    <source>
        <strain evidence="10 11">SJQ22</strain>
    </source>
</reference>
<dbReference type="GO" id="GO:0005886">
    <property type="term" value="C:plasma membrane"/>
    <property type="evidence" value="ECO:0007669"/>
    <property type="project" value="UniProtKB-SubCell"/>
</dbReference>
<keyword evidence="9" id="KW-0175">Coiled coil</keyword>
<keyword evidence="1 7" id="KW-1003">Cell membrane</keyword>
<dbReference type="InterPro" id="IPR007060">
    <property type="entry name" value="FtsL/DivIC"/>
</dbReference>
<dbReference type="RefSeq" id="WP_123779658.1">
    <property type="nucleotide sequence ID" value="NZ_RKMG01000008.1"/>
</dbReference>
<evidence type="ECO:0000256" key="2">
    <source>
        <dbReference type="ARBA" id="ARBA00022618"/>
    </source>
</evidence>
<proteinExistence type="inferred from homology"/>
<comment type="similarity">
    <text evidence="7">Belongs to the FtsL family.</text>
</comment>
<comment type="caution">
    <text evidence="10">The sequence shown here is derived from an EMBL/GenBank/DDBJ whole genome shotgun (WGS) entry which is preliminary data.</text>
</comment>
<dbReference type="EMBL" id="RKMG01000008">
    <property type="protein sequence ID" value="RPA60832.1"/>
    <property type="molecule type" value="Genomic_DNA"/>
</dbReference>
<comment type="function">
    <text evidence="7">Essential cell division protein.</text>
</comment>
<evidence type="ECO:0000313" key="11">
    <source>
        <dbReference type="Proteomes" id="UP000273977"/>
    </source>
</evidence>
<feature type="transmembrane region" description="Helical" evidence="7">
    <location>
        <begin position="71"/>
        <end position="90"/>
    </location>
</feature>
<keyword evidence="2 7" id="KW-0132">Cell division</keyword>
<evidence type="ECO:0000256" key="7">
    <source>
        <dbReference type="HAMAP-Rule" id="MF_00910"/>
    </source>
</evidence>
<evidence type="ECO:0000313" key="10">
    <source>
        <dbReference type="EMBL" id="RPA60832.1"/>
    </source>
</evidence>
<dbReference type="Proteomes" id="UP000273977">
    <property type="component" value="Unassembled WGS sequence"/>
</dbReference>
<dbReference type="HAMAP" id="MF_00910">
    <property type="entry name" value="FtsL"/>
    <property type="match status" value="1"/>
</dbReference>
<dbReference type="NCBIfam" id="TIGR02209">
    <property type="entry name" value="ftsL_broad"/>
    <property type="match status" value="1"/>
</dbReference>